<accession>A0ABP2K4F2</accession>
<evidence type="ECO:0000313" key="2">
    <source>
        <dbReference type="Proteomes" id="UP000003179"/>
    </source>
</evidence>
<evidence type="ECO:0000313" key="1">
    <source>
        <dbReference type="EMBL" id="EFS91765.1"/>
    </source>
</evidence>
<sequence length="107" mass="11424">MLPGVDTSPIVPRRRLLGVELGIDAVLNVREDFEHAAPADTGRIALEGQYLDRGELGYLTTLTMMAGTDPVQVILLAGVPVDDEIVASLCGGTSSVWTMSYIAPVRK</sequence>
<organism evidence="1 2">
    <name type="scientific">Cutibacterium modestum HL044PA1</name>
    <dbReference type="NCBI Taxonomy" id="765109"/>
    <lineage>
        <taxon>Bacteria</taxon>
        <taxon>Bacillati</taxon>
        <taxon>Actinomycetota</taxon>
        <taxon>Actinomycetes</taxon>
        <taxon>Propionibacteriales</taxon>
        <taxon>Propionibacteriaceae</taxon>
        <taxon>Cutibacterium</taxon>
        <taxon>Cutibacterium modestum</taxon>
    </lineage>
</organism>
<name>A0ABP2K4F2_9ACTN</name>
<dbReference type="EMBL" id="ADZU01000033">
    <property type="protein sequence ID" value="EFS91765.1"/>
    <property type="molecule type" value="Genomic_DNA"/>
</dbReference>
<dbReference type="Proteomes" id="UP000003179">
    <property type="component" value="Unassembled WGS sequence"/>
</dbReference>
<reference evidence="1" key="1">
    <citation type="submission" date="2010-08" db="EMBL/GenBank/DDBJ databases">
        <authorList>
            <person name="Weinstock G."/>
            <person name="Sodergren E."/>
            <person name="Clifton S."/>
            <person name="Fulton L."/>
            <person name="Fulton B."/>
            <person name="Courtney L."/>
            <person name="Fronick C."/>
            <person name="Harrison M."/>
            <person name="Strong C."/>
            <person name="Farmer C."/>
            <person name="Delahaunty K."/>
            <person name="Markovic C."/>
            <person name="Hall O."/>
            <person name="Minx P."/>
            <person name="Tomlinson C."/>
            <person name="Mitreva M."/>
            <person name="Hou S."/>
            <person name="Chen J."/>
            <person name="Wollam A."/>
            <person name="Pepin K.H."/>
            <person name="Johnson M."/>
            <person name="Bhonagiri V."/>
            <person name="Zhang X."/>
            <person name="Suruliraj S."/>
            <person name="Warren W."/>
            <person name="Chinwalla A."/>
            <person name="Mardis E.R."/>
            <person name="Wilson R.K."/>
        </authorList>
    </citation>
    <scope>NUCLEOTIDE SEQUENCE [LARGE SCALE GENOMIC DNA]</scope>
    <source>
        <strain evidence="1">HL044PA1</strain>
    </source>
</reference>
<keyword evidence="2" id="KW-1185">Reference proteome</keyword>
<proteinExistence type="predicted"/>
<protein>
    <submittedName>
        <fullName evidence="1">Uncharacterized protein</fullName>
    </submittedName>
</protein>
<comment type="caution">
    <text evidence="1">The sequence shown here is derived from an EMBL/GenBank/DDBJ whole genome shotgun (WGS) entry which is preliminary data.</text>
</comment>
<gene>
    <name evidence="1" type="ORF">HMPREF9607_01924</name>
</gene>